<dbReference type="WBParaSite" id="PSAMB.scaffold479size49837.g6126.t1">
    <property type="protein sequence ID" value="PSAMB.scaffold479size49837.g6126.t1"/>
    <property type="gene ID" value="PSAMB.scaffold479size49837.g6126"/>
</dbReference>
<reference evidence="5" key="1">
    <citation type="submission" date="2022-11" db="UniProtKB">
        <authorList>
            <consortium name="WormBaseParasite"/>
        </authorList>
    </citation>
    <scope>IDENTIFICATION</scope>
</reference>
<dbReference type="Pfam" id="PF05729">
    <property type="entry name" value="NACHT"/>
    <property type="match status" value="1"/>
</dbReference>
<dbReference type="InterPro" id="IPR027417">
    <property type="entry name" value="P-loop_NTPase"/>
</dbReference>
<accession>A0A914WPE8</accession>
<feature type="domain" description="NACHT" evidence="3">
    <location>
        <begin position="377"/>
        <end position="486"/>
    </location>
</feature>
<keyword evidence="1" id="KW-0677">Repeat</keyword>
<dbReference type="InterPro" id="IPR007111">
    <property type="entry name" value="NACHT_NTPase"/>
</dbReference>
<dbReference type="PANTHER" id="PTHR19860">
    <property type="entry name" value="DDB1- AND CUL4-ASSOCIATED FACTOR 12-RELATED"/>
    <property type="match status" value="1"/>
</dbReference>
<organism evidence="4 5">
    <name type="scientific">Plectus sambesii</name>
    <dbReference type="NCBI Taxonomy" id="2011161"/>
    <lineage>
        <taxon>Eukaryota</taxon>
        <taxon>Metazoa</taxon>
        <taxon>Ecdysozoa</taxon>
        <taxon>Nematoda</taxon>
        <taxon>Chromadorea</taxon>
        <taxon>Plectida</taxon>
        <taxon>Plectina</taxon>
        <taxon>Plectoidea</taxon>
        <taxon>Plectidae</taxon>
        <taxon>Plectus</taxon>
    </lineage>
</organism>
<dbReference type="InterPro" id="IPR051191">
    <property type="entry name" value="DCAF12"/>
</dbReference>
<dbReference type="Gene3D" id="3.40.50.300">
    <property type="entry name" value="P-loop containing nucleotide triphosphate hydrolases"/>
    <property type="match status" value="1"/>
</dbReference>
<dbReference type="SUPFAM" id="SSF52540">
    <property type="entry name" value="P-loop containing nucleoside triphosphate hydrolases"/>
    <property type="match status" value="1"/>
</dbReference>
<dbReference type="Pfam" id="PF13271">
    <property type="entry name" value="DUF4062"/>
    <property type="match status" value="1"/>
</dbReference>
<name>A0A914WPE8_9BILA</name>
<evidence type="ECO:0000313" key="4">
    <source>
        <dbReference type="Proteomes" id="UP000887566"/>
    </source>
</evidence>
<dbReference type="PANTHER" id="PTHR19860:SF42">
    <property type="entry name" value="RING-TYPE DOMAIN-CONTAINING PROTEIN"/>
    <property type="match status" value="1"/>
</dbReference>
<feature type="region of interest" description="Disordered" evidence="2">
    <location>
        <begin position="1"/>
        <end position="42"/>
    </location>
</feature>
<protein>
    <submittedName>
        <fullName evidence="5">NACHT domain-containing protein</fullName>
    </submittedName>
</protein>
<dbReference type="AlphaFoldDB" id="A0A914WPE8"/>
<feature type="compositionally biased region" description="Low complexity" evidence="2">
    <location>
        <begin position="14"/>
        <end position="25"/>
    </location>
</feature>
<dbReference type="PROSITE" id="PS50837">
    <property type="entry name" value="NACHT"/>
    <property type="match status" value="1"/>
</dbReference>
<evidence type="ECO:0000313" key="5">
    <source>
        <dbReference type="WBParaSite" id="PSAMB.scaffold479size49837.g6126.t1"/>
    </source>
</evidence>
<keyword evidence="4" id="KW-1185">Reference proteome</keyword>
<dbReference type="Proteomes" id="UP000887566">
    <property type="component" value="Unplaced"/>
</dbReference>
<dbReference type="InterPro" id="IPR025139">
    <property type="entry name" value="DUF4062"/>
</dbReference>
<sequence>MGACCSHSNGSVVQQQQQLKPLRPILRPPKPNNPNENSPKTKTMKAELNGFVEGLVQSEADARAIVDRCWRQIDQSKIETASSLSSRVVRIFVSSTFVDFHSEREVLTKKVFAELRQWCVEKDVTLLEIDLRWGVPVDSTTENTVRVCLTELERCVDETGGKPFFIGLLGERYGWVPAKKELTDELITKTDWVPNISVTHMEIVNGVLRRNNPNALFLLRDPNCLERVPPETRVSLKETNLLPAMQMDELKRRIKERYPTQIINYSPEFTSVQDGRVRFSGMEGDKMADKVLNWLKTAIKKHFGLNDTTQSKGDAEDDLQQYHLHQLVTTFVGREAELKTLEKFIAAPKDCEGVSHLQTEEKFERQMVEEEKGNINSLFYLSGSRGVGKTILLAAFAEMLHKSRKDLRLFYHFPSASIAAGSPSALLRRLTLFAGTKRNDQDSGDLEKISKECWRKLADSGKKTVVIFDGLDKLSSSESPSHLDWLPIRTPSNVTLFVSSGTSHRPTESRIEDRGPAKYELAPMSRAEQDLFVKRYFGQFGKMLDEQQIEALLTHSRSPDWLKLALDELRVFGAFDRLTDRIRSLPISLPDLIAQIMERMKSDDDDSVMSQKALCFLACAQHERLPYVHGLSEDALLCLLGDVDKSQPAPPIVWSRTRIAINSFIKISGSLVDLGNEPIRQVIIKRILGHATTRAMYHRKLAQYFGRVDNLTEKQRRYPYHLIESDQSKEAGQFLLKGREGAFMNPFEKQDVLMELKCNDIVHDRGGGGDAYLCRFCYMPTPGMRRCYLCGAMGATHQARLCNRHAKPMMPNCVLCSVVIDKEGKLGERAQICRTCNGLGPAHCCFVQLQ</sequence>
<evidence type="ECO:0000256" key="2">
    <source>
        <dbReference type="SAM" id="MobiDB-lite"/>
    </source>
</evidence>
<feature type="compositionally biased region" description="Polar residues" evidence="2">
    <location>
        <begin position="1"/>
        <end position="13"/>
    </location>
</feature>
<dbReference type="GO" id="GO:0080008">
    <property type="term" value="C:Cul4-RING E3 ubiquitin ligase complex"/>
    <property type="evidence" value="ECO:0007669"/>
    <property type="project" value="TreeGrafter"/>
</dbReference>
<proteinExistence type="predicted"/>
<evidence type="ECO:0000256" key="1">
    <source>
        <dbReference type="ARBA" id="ARBA00022737"/>
    </source>
</evidence>
<evidence type="ECO:0000259" key="3">
    <source>
        <dbReference type="PROSITE" id="PS50837"/>
    </source>
</evidence>